<reference evidence="2 3" key="1">
    <citation type="submission" date="2019-05" db="EMBL/GenBank/DDBJ databases">
        <title>Emergence of the Ug99 lineage of the wheat stem rust pathogen through somatic hybridization.</title>
        <authorList>
            <person name="Li F."/>
            <person name="Upadhyaya N.M."/>
            <person name="Sperschneider J."/>
            <person name="Matny O."/>
            <person name="Nguyen-Phuc H."/>
            <person name="Mago R."/>
            <person name="Raley C."/>
            <person name="Miller M.E."/>
            <person name="Silverstein K.A.T."/>
            <person name="Henningsen E."/>
            <person name="Hirsch C.D."/>
            <person name="Visser B."/>
            <person name="Pretorius Z.A."/>
            <person name="Steffenson B.J."/>
            <person name="Schwessinger B."/>
            <person name="Dodds P.N."/>
            <person name="Figueroa M."/>
        </authorList>
    </citation>
    <scope>NUCLEOTIDE SEQUENCE [LARGE SCALE GENOMIC DNA]</scope>
    <source>
        <strain evidence="2">21-0</strain>
    </source>
</reference>
<feature type="chain" id="PRO_5022660750" evidence="1">
    <location>
        <begin position="21"/>
        <end position="66"/>
    </location>
</feature>
<proteinExistence type="predicted"/>
<dbReference type="EMBL" id="VSWC01000002">
    <property type="protein sequence ID" value="KAA1117709.1"/>
    <property type="molecule type" value="Genomic_DNA"/>
</dbReference>
<dbReference type="Proteomes" id="UP000324748">
    <property type="component" value="Unassembled WGS sequence"/>
</dbReference>
<dbReference type="AlphaFoldDB" id="A0A5B0QWZ7"/>
<evidence type="ECO:0000313" key="2">
    <source>
        <dbReference type="EMBL" id="KAA1117709.1"/>
    </source>
</evidence>
<keyword evidence="1" id="KW-0732">Signal</keyword>
<name>A0A5B0QWZ7_PUCGR</name>
<protein>
    <submittedName>
        <fullName evidence="2">Uncharacterized protein</fullName>
    </submittedName>
</protein>
<comment type="caution">
    <text evidence="2">The sequence shown here is derived from an EMBL/GenBank/DDBJ whole genome shotgun (WGS) entry which is preliminary data.</text>
</comment>
<gene>
    <name evidence="2" type="ORF">PGT21_020814</name>
</gene>
<evidence type="ECO:0000256" key="1">
    <source>
        <dbReference type="SAM" id="SignalP"/>
    </source>
</evidence>
<feature type="signal peptide" evidence="1">
    <location>
        <begin position="1"/>
        <end position="20"/>
    </location>
</feature>
<evidence type="ECO:0000313" key="3">
    <source>
        <dbReference type="Proteomes" id="UP000324748"/>
    </source>
</evidence>
<organism evidence="2 3">
    <name type="scientific">Puccinia graminis f. sp. tritici</name>
    <dbReference type="NCBI Taxonomy" id="56615"/>
    <lineage>
        <taxon>Eukaryota</taxon>
        <taxon>Fungi</taxon>
        <taxon>Dikarya</taxon>
        <taxon>Basidiomycota</taxon>
        <taxon>Pucciniomycotina</taxon>
        <taxon>Pucciniomycetes</taxon>
        <taxon>Pucciniales</taxon>
        <taxon>Pucciniaceae</taxon>
        <taxon>Puccinia</taxon>
    </lineage>
</organism>
<keyword evidence="3" id="KW-1185">Reference proteome</keyword>
<accession>A0A5B0QWZ7</accession>
<sequence>MRSLVQLVLVLFSLVGLVFPAMPPPGLEWRPCIIDQDKTCQCRTKADGSREHQCGSRYSGTSSPSM</sequence>